<name>A0A8S3F3X6_9BILA</name>
<dbReference type="Gene3D" id="3.40.120.10">
    <property type="entry name" value="Alpha-D-Glucose-1,6-Bisphosphate, subunit A, domain 3"/>
    <property type="match status" value="1"/>
</dbReference>
<dbReference type="PANTHER" id="PTHR45955">
    <property type="entry name" value="PHOSPHOACETYLGLUCOSAMINE MUTASE"/>
    <property type="match status" value="1"/>
</dbReference>
<feature type="domain" description="Alpha-D-phosphohexomutase alpha/beta/alpha" evidence="2">
    <location>
        <begin position="59"/>
        <end position="88"/>
    </location>
</feature>
<evidence type="ECO:0000313" key="4">
    <source>
        <dbReference type="Proteomes" id="UP000681967"/>
    </source>
</evidence>
<dbReference type="GO" id="GO:0000287">
    <property type="term" value="F:magnesium ion binding"/>
    <property type="evidence" value="ECO:0007669"/>
    <property type="project" value="InterPro"/>
</dbReference>
<sequence length="135" mass="14988">MSNLVIGKLKTLIRKYPKPVGIVVDYDTTGFRARAETLPWIMIRIGLAASLRSKVKQGCVGVMITASHNPGHDNGVKLVDARGEMLDQTLQVYANNLCALDDDAEVLWTYLETLMIELNIQLNDEAIIGIAYDNR</sequence>
<dbReference type="GO" id="GO:0004610">
    <property type="term" value="F:phosphoacetylglucosamine mutase activity"/>
    <property type="evidence" value="ECO:0007669"/>
    <property type="project" value="TreeGrafter"/>
</dbReference>
<dbReference type="GO" id="GO:0006048">
    <property type="term" value="P:UDP-N-acetylglucosamine biosynthetic process"/>
    <property type="evidence" value="ECO:0007669"/>
    <property type="project" value="TreeGrafter"/>
</dbReference>
<proteinExistence type="inferred from homology"/>
<comment type="caution">
    <text evidence="3">The sequence shown here is derived from an EMBL/GenBank/DDBJ whole genome shotgun (WGS) entry which is preliminary data.</text>
</comment>
<organism evidence="3 4">
    <name type="scientific">Rotaria magnacalcarata</name>
    <dbReference type="NCBI Taxonomy" id="392030"/>
    <lineage>
        <taxon>Eukaryota</taxon>
        <taxon>Metazoa</taxon>
        <taxon>Spiralia</taxon>
        <taxon>Gnathifera</taxon>
        <taxon>Rotifera</taxon>
        <taxon>Eurotatoria</taxon>
        <taxon>Bdelloidea</taxon>
        <taxon>Philodinida</taxon>
        <taxon>Philodinidae</taxon>
        <taxon>Rotaria</taxon>
    </lineage>
</organism>
<dbReference type="PANTHER" id="PTHR45955:SF1">
    <property type="entry name" value="PHOSPHOACETYLGLUCOSAMINE MUTASE"/>
    <property type="match status" value="1"/>
</dbReference>
<feature type="non-terminal residue" evidence="3">
    <location>
        <position position="135"/>
    </location>
</feature>
<dbReference type="PROSITE" id="PS00710">
    <property type="entry name" value="PGM_PMM"/>
    <property type="match status" value="1"/>
</dbReference>
<dbReference type="InterPro" id="IPR016066">
    <property type="entry name" value="A-D-PHexomutase_CS"/>
</dbReference>
<comment type="similarity">
    <text evidence="1">Belongs to the phosphohexose mutase family.</text>
</comment>
<protein>
    <recommendedName>
        <fullName evidence="2">Alpha-D-phosphohexomutase alpha/beta/alpha domain-containing protein</fullName>
    </recommendedName>
</protein>
<dbReference type="Pfam" id="PF02878">
    <property type="entry name" value="PGM_PMM_I"/>
    <property type="match status" value="1"/>
</dbReference>
<evidence type="ECO:0000259" key="2">
    <source>
        <dbReference type="Pfam" id="PF02878"/>
    </source>
</evidence>
<dbReference type="SUPFAM" id="SSF53738">
    <property type="entry name" value="Phosphoglucomutase, first 3 domains"/>
    <property type="match status" value="1"/>
</dbReference>
<dbReference type="AlphaFoldDB" id="A0A8S3F3X6"/>
<evidence type="ECO:0000313" key="3">
    <source>
        <dbReference type="EMBL" id="CAF5097684.1"/>
    </source>
</evidence>
<dbReference type="EMBL" id="CAJOBH010237741">
    <property type="protein sequence ID" value="CAF5097684.1"/>
    <property type="molecule type" value="Genomic_DNA"/>
</dbReference>
<dbReference type="InterPro" id="IPR005844">
    <property type="entry name" value="A-D-PHexomutase_a/b/a-I"/>
</dbReference>
<dbReference type="Proteomes" id="UP000681967">
    <property type="component" value="Unassembled WGS sequence"/>
</dbReference>
<gene>
    <name evidence="3" type="ORF">BYL167_LOCUS63960</name>
</gene>
<accession>A0A8S3F3X6</accession>
<dbReference type="InterPro" id="IPR016055">
    <property type="entry name" value="A-D-PHexomutase_a/b/a-I/II/III"/>
</dbReference>
<reference evidence="3" key="1">
    <citation type="submission" date="2021-02" db="EMBL/GenBank/DDBJ databases">
        <authorList>
            <person name="Nowell W R."/>
        </authorList>
    </citation>
    <scope>NUCLEOTIDE SEQUENCE</scope>
</reference>
<dbReference type="GO" id="GO:0005975">
    <property type="term" value="P:carbohydrate metabolic process"/>
    <property type="evidence" value="ECO:0007669"/>
    <property type="project" value="InterPro"/>
</dbReference>
<evidence type="ECO:0000256" key="1">
    <source>
        <dbReference type="ARBA" id="ARBA00010231"/>
    </source>
</evidence>